<dbReference type="InterPro" id="IPR002464">
    <property type="entry name" value="DNA/RNA_helicase_DEAH_CS"/>
</dbReference>
<sequence>MERDPSSSKKLEEAFRIQKEKKSSQGKKNEKGGQRLSGGKFWKKGRPLEIFLGKKKLLEATFFAGTGSSGVPPHLSQERISLKSIGISSQTARQVYKIGGLEFEAGFNIGNGEHVQFLVDPGVGADESFACTQLHKSVSKSLAMHYVGDKSGVSVIIIDEAHERNLNTDLLLTELGMCYRLYSKADYQSMELNQEPEIRRVHLGVAVSKILALGVKECAGF</sequence>
<comment type="caution">
    <text evidence="5">The sequence shown here is derived from an EMBL/GenBank/DDBJ whole genome shotgun (WGS) entry which is preliminary data.</text>
</comment>
<dbReference type="GO" id="GO:0003724">
    <property type="term" value="F:RNA helicase activity"/>
    <property type="evidence" value="ECO:0007669"/>
    <property type="project" value="UniProtKB-EC"/>
</dbReference>
<dbReference type="EC" id="3.6.4.13" evidence="1"/>
<keyword evidence="6" id="KW-1185">Reference proteome</keyword>
<evidence type="ECO:0000256" key="4">
    <source>
        <dbReference type="SAM" id="MobiDB-lite"/>
    </source>
</evidence>
<dbReference type="AlphaFoldDB" id="A0AAN9R2K7"/>
<dbReference type="GO" id="GO:0003723">
    <property type="term" value="F:RNA binding"/>
    <property type="evidence" value="ECO:0007669"/>
    <property type="project" value="TreeGrafter"/>
</dbReference>
<name>A0AAN9R2K7_CANGL</name>
<evidence type="ECO:0000256" key="3">
    <source>
        <dbReference type="ARBA" id="ARBA00047984"/>
    </source>
</evidence>
<evidence type="ECO:0000313" key="5">
    <source>
        <dbReference type="EMBL" id="KAK7359975.1"/>
    </source>
</evidence>
<gene>
    <name evidence="5" type="ORF">VNO77_01945</name>
</gene>
<evidence type="ECO:0000256" key="2">
    <source>
        <dbReference type="ARBA" id="ARBA00022801"/>
    </source>
</evidence>
<dbReference type="Proteomes" id="UP001367508">
    <property type="component" value="Unassembled WGS sequence"/>
</dbReference>
<feature type="compositionally biased region" description="Basic and acidic residues" evidence="4">
    <location>
        <begin position="1"/>
        <end position="33"/>
    </location>
</feature>
<dbReference type="EMBL" id="JAYMYQ010000001">
    <property type="protein sequence ID" value="KAK7359975.1"/>
    <property type="molecule type" value="Genomic_DNA"/>
</dbReference>
<dbReference type="PROSITE" id="PS00690">
    <property type="entry name" value="DEAH_ATP_HELICASE"/>
    <property type="match status" value="1"/>
</dbReference>
<keyword evidence="2" id="KW-0378">Hydrolase</keyword>
<dbReference type="Gene3D" id="3.40.50.300">
    <property type="entry name" value="P-loop containing nucleotide triphosphate hydrolases"/>
    <property type="match status" value="1"/>
</dbReference>
<feature type="region of interest" description="Disordered" evidence="4">
    <location>
        <begin position="1"/>
        <end position="40"/>
    </location>
</feature>
<reference evidence="5 6" key="1">
    <citation type="submission" date="2024-01" db="EMBL/GenBank/DDBJ databases">
        <title>The genomes of 5 underutilized Papilionoideae crops provide insights into root nodulation and disease resistanc.</title>
        <authorList>
            <person name="Jiang F."/>
        </authorList>
    </citation>
    <scope>NUCLEOTIDE SEQUENCE [LARGE SCALE GENOMIC DNA]</scope>
    <source>
        <strain evidence="5">LVBAO_FW01</strain>
        <tissue evidence="5">Leaves</tissue>
    </source>
</reference>
<organism evidence="5 6">
    <name type="scientific">Canavalia gladiata</name>
    <name type="common">Sword bean</name>
    <name type="synonym">Dolichos gladiatus</name>
    <dbReference type="NCBI Taxonomy" id="3824"/>
    <lineage>
        <taxon>Eukaryota</taxon>
        <taxon>Viridiplantae</taxon>
        <taxon>Streptophyta</taxon>
        <taxon>Embryophyta</taxon>
        <taxon>Tracheophyta</taxon>
        <taxon>Spermatophyta</taxon>
        <taxon>Magnoliopsida</taxon>
        <taxon>eudicotyledons</taxon>
        <taxon>Gunneridae</taxon>
        <taxon>Pentapetalae</taxon>
        <taxon>rosids</taxon>
        <taxon>fabids</taxon>
        <taxon>Fabales</taxon>
        <taxon>Fabaceae</taxon>
        <taxon>Papilionoideae</taxon>
        <taxon>50 kb inversion clade</taxon>
        <taxon>NPAAA clade</taxon>
        <taxon>indigoferoid/millettioid clade</taxon>
        <taxon>Phaseoleae</taxon>
        <taxon>Canavalia</taxon>
    </lineage>
</organism>
<accession>A0AAN9R2K7</accession>
<dbReference type="InterPro" id="IPR027417">
    <property type="entry name" value="P-loop_NTPase"/>
</dbReference>
<dbReference type="GO" id="GO:0016787">
    <property type="term" value="F:hydrolase activity"/>
    <property type="evidence" value="ECO:0007669"/>
    <property type="project" value="UniProtKB-KW"/>
</dbReference>
<dbReference type="PANTHER" id="PTHR18934:SF81">
    <property type="entry name" value="ATP-DEPENDENT RNA HELICASE DEAH11, CHLOROPLASTIC-RELATED"/>
    <property type="match status" value="1"/>
</dbReference>
<protein>
    <recommendedName>
        <fullName evidence="1">RNA helicase</fullName>
        <ecNumber evidence="1">3.6.4.13</ecNumber>
    </recommendedName>
</protein>
<proteinExistence type="predicted"/>
<evidence type="ECO:0000313" key="6">
    <source>
        <dbReference type="Proteomes" id="UP001367508"/>
    </source>
</evidence>
<comment type="catalytic activity">
    <reaction evidence="3">
        <text>ATP + H2O = ADP + phosphate + H(+)</text>
        <dbReference type="Rhea" id="RHEA:13065"/>
        <dbReference type="ChEBI" id="CHEBI:15377"/>
        <dbReference type="ChEBI" id="CHEBI:15378"/>
        <dbReference type="ChEBI" id="CHEBI:30616"/>
        <dbReference type="ChEBI" id="CHEBI:43474"/>
        <dbReference type="ChEBI" id="CHEBI:456216"/>
        <dbReference type="EC" id="3.6.4.13"/>
    </reaction>
</comment>
<evidence type="ECO:0000256" key="1">
    <source>
        <dbReference type="ARBA" id="ARBA00012552"/>
    </source>
</evidence>
<dbReference type="PANTHER" id="PTHR18934">
    <property type="entry name" value="ATP-DEPENDENT RNA HELICASE"/>
    <property type="match status" value="1"/>
</dbReference>